<evidence type="ECO:0000313" key="1">
    <source>
        <dbReference type="EMBL" id="KAI3707129.1"/>
    </source>
</evidence>
<evidence type="ECO:0000313" key="2">
    <source>
        <dbReference type="Proteomes" id="UP001055879"/>
    </source>
</evidence>
<reference evidence="2" key="1">
    <citation type="journal article" date="2022" name="Mol. Ecol. Resour.">
        <title>The genomes of chicory, endive, great burdock and yacon provide insights into Asteraceae palaeo-polyploidization history and plant inulin production.</title>
        <authorList>
            <person name="Fan W."/>
            <person name="Wang S."/>
            <person name="Wang H."/>
            <person name="Wang A."/>
            <person name="Jiang F."/>
            <person name="Liu H."/>
            <person name="Zhao H."/>
            <person name="Xu D."/>
            <person name="Zhang Y."/>
        </authorList>
    </citation>
    <scope>NUCLEOTIDE SEQUENCE [LARGE SCALE GENOMIC DNA]</scope>
    <source>
        <strain evidence="2">cv. Niubang</strain>
    </source>
</reference>
<dbReference type="Proteomes" id="UP001055879">
    <property type="component" value="Linkage Group LG08"/>
</dbReference>
<reference evidence="1 2" key="2">
    <citation type="journal article" date="2022" name="Mol. Ecol. Resour.">
        <title>The genomes of chicory, endive, great burdock and yacon provide insights into Asteraceae paleo-polyploidization history and plant inulin production.</title>
        <authorList>
            <person name="Fan W."/>
            <person name="Wang S."/>
            <person name="Wang H."/>
            <person name="Wang A."/>
            <person name="Jiang F."/>
            <person name="Liu H."/>
            <person name="Zhao H."/>
            <person name="Xu D."/>
            <person name="Zhang Y."/>
        </authorList>
    </citation>
    <scope>NUCLEOTIDE SEQUENCE [LARGE SCALE GENOMIC DNA]</scope>
    <source>
        <strain evidence="2">cv. Niubang</strain>
    </source>
</reference>
<accession>A0ACB9AA70</accession>
<gene>
    <name evidence="1" type="ORF">L6452_25373</name>
</gene>
<protein>
    <submittedName>
        <fullName evidence="1">Uncharacterized protein</fullName>
    </submittedName>
</protein>
<organism evidence="1 2">
    <name type="scientific">Arctium lappa</name>
    <name type="common">Greater burdock</name>
    <name type="synonym">Lappa major</name>
    <dbReference type="NCBI Taxonomy" id="4217"/>
    <lineage>
        <taxon>Eukaryota</taxon>
        <taxon>Viridiplantae</taxon>
        <taxon>Streptophyta</taxon>
        <taxon>Embryophyta</taxon>
        <taxon>Tracheophyta</taxon>
        <taxon>Spermatophyta</taxon>
        <taxon>Magnoliopsida</taxon>
        <taxon>eudicotyledons</taxon>
        <taxon>Gunneridae</taxon>
        <taxon>Pentapetalae</taxon>
        <taxon>asterids</taxon>
        <taxon>campanulids</taxon>
        <taxon>Asterales</taxon>
        <taxon>Asteraceae</taxon>
        <taxon>Carduoideae</taxon>
        <taxon>Cardueae</taxon>
        <taxon>Arctiinae</taxon>
        <taxon>Arctium</taxon>
    </lineage>
</organism>
<proteinExistence type="predicted"/>
<sequence>MKYLLGGLIQFWAPLKIAGRWILTTTDQPFLLYYGTDEDGIKKYRSCCEKYKYNIDVDRVEVEEDPTIISSGKPATAFLNRMPELLMDLKVARMSSLESSALECGLMYTVVLPVFYPSQSCCVGVLQCSTCSPYFLLPVFNLLNFELENRRHNQDVANQEFVDEKKREEQETKNNGKHHCFKDRGLFKEMAKLWF</sequence>
<comment type="caution">
    <text evidence="1">The sequence shown here is derived from an EMBL/GenBank/DDBJ whole genome shotgun (WGS) entry which is preliminary data.</text>
</comment>
<dbReference type="EMBL" id="CM042054">
    <property type="protein sequence ID" value="KAI3707129.1"/>
    <property type="molecule type" value="Genomic_DNA"/>
</dbReference>
<keyword evidence="2" id="KW-1185">Reference proteome</keyword>
<name>A0ACB9AA70_ARCLA</name>